<dbReference type="GO" id="GO:0003729">
    <property type="term" value="F:mRNA binding"/>
    <property type="evidence" value="ECO:0007669"/>
    <property type="project" value="UniProtKB-ARBA"/>
</dbReference>
<evidence type="ECO:0008006" key="6">
    <source>
        <dbReference type="Google" id="ProtNLM"/>
    </source>
</evidence>
<dbReference type="PANTHER" id="PTHR24015:SF1903">
    <property type="entry name" value="OS05G0305300 PROTEIN"/>
    <property type="match status" value="1"/>
</dbReference>
<evidence type="ECO:0000313" key="5">
    <source>
        <dbReference type="Proteomes" id="UP001157418"/>
    </source>
</evidence>
<dbReference type="EMBL" id="CAKMRJ010002223">
    <property type="protein sequence ID" value="CAH1428251.1"/>
    <property type="molecule type" value="Genomic_DNA"/>
</dbReference>
<evidence type="ECO:0000313" key="4">
    <source>
        <dbReference type="EMBL" id="CAH1428251.1"/>
    </source>
</evidence>
<dbReference type="NCBIfam" id="TIGR00756">
    <property type="entry name" value="PPR"/>
    <property type="match status" value="5"/>
</dbReference>
<feature type="repeat" description="PPR" evidence="3">
    <location>
        <begin position="347"/>
        <end position="381"/>
    </location>
</feature>
<name>A0AAU9MRR2_9ASTR</name>
<dbReference type="InterPro" id="IPR046848">
    <property type="entry name" value="E_motif"/>
</dbReference>
<dbReference type="FunFam" id="1.25.40.10:FF:000690">
    <property type="entry name" value="Pentatricopeptide repeat-containing protein"/>
    <property type="match status" value="1"/>
</dbReference>
<organism evidence="4 5">
    <name type="scientific">Lactuca virosa</name>
    <dbReference type="NCBI Taxonomy" id="75947"/>
    <lineage>
        <taxon>Eukaryota</taxon>
        <taxon>Viridiplantae</taxon>
        <taxon>Streptophyta</taxon>
        <taxon>Embryophyta</taxon>
        <taxon>Tracheophyta</taxon>
        <taxon>Spermatophyta</taxon>
        <taxon>Magnoliopsida</taxon>
        <taxon>eudicotyledons</taxon>
        <taxon>Gunneridae</taxon>
        <taxon>Pentapetalae</taxon>
        <taxon>asterids</taxon>
        <taxon>campanulids</taxon>
        <taxon>Asterales</taxon>
        <taxon>Asteraceae</taxon>
        <taxon>Cichorioideae</taxon>
        <taxon>Cichorieae</taxon>
        <taxon>Lactucinae</taxon>
        <taxon>Lactuca</taxon>
    </lineage>
</organism>
<evidence type="ECO:0000256" key="2">
    <source>
        <dbReference type="ARBA" id="ARBA00022737"/>
    </source>
</evidence>
<comment type="similarity">
    <text evidence="1">Belongs to the PPR family. PCMP-H subfamily.</text>
</comment>
<feature type="repeat" description="PPR" evidence="3">
    <location>
        <begin position="651"/>
        <end position="685"/>
    </location>
</feature>
<dbReference type="Proteomes" id="UP001157418">
    <property type="component" value="Unassembled WGS sequence"/>
</dbReference>
<dbReference type="Pfam" id="PF13041">
    <property type="entry name" value="PPR_2"/>
    <property type="match status" value="4"/>
</dbReference>
<dbReference type="InterPro" id="IPR002885">
    <property type="entry name" value="PPR_rpt"/>
</dbReference>
<dbReference type="GO" id="GO:0009451">
    <property type="term" value="P:RNA modification"/>
    <property type="evidence" value="ECO:0007669"/>
    <property type="project" value="InterPro"/>
</dbReference>
<feature type="repeat" description="PPR" evidence="3">
    <location>
        <begin position="143"/>
        <end position="177"/>
    </location>
</feature>
<evidence type="ECO:0000256" key="1">
    <source>
        <dbReference type="ARBA" id="ARBA00006643"/>
    </source>
</evidence>
<proteinExistence type="inferred from homology"/>
<dbReference type="SUPFAM" id="SSF48452">
    <property type="entry name" value="TPR-like"/>
    <property type="match status" value="1"/>
</dbReference>
<keyword evidence="2" id="KW-0677">Repeat</keyword>
<dbReference type="Pfam" id="PF20431">
    <property type="entry name" value="E_motif"/>
    <property type="match status" value="1"/>
</dbReference>
<keyword evidence="5" id="KW-1185">Reference proteome</keyword>
<dbReference type="FunFam" id="1.25.40.10:FF:000285">
    <property type="entry name" value="Pentatricopeptide repeat-containing protein, chloroplastic"/>
    <property type="match status" value="2"/>
</dbReference>
<dbReference type="Pfam" id="PF01535">
    <property type="entry name" value="PPR"/>
    <property type="match status" value="4"/>
</dbReference>
<feature type="repeat" description="PPR" evidence="3">
    <location>
        <begin position="449"/>
        <end position="483"/>
    </location>
</feature>
<feature type="repeat" description="PPR" evidence="3">
    <location>
        <begin position="213"/>
        <end position="247"/>
    </location>
</feature>
<dbReference type="PROSITE" id="PS51375">
    <property type="entry name" value="PPR"/>
    <property type="match status" value="6"/>
</dbReference>
<reference evidence="4 5" key="1">
    <citation type="submission" date="2022-01" db="EMBL/GenBank/DDBJ databases">
        <authorList>
            <person name="Xiong W."/>
            <person name="Schranz E."/>
        </authorList>
    </citation>
    <scope>NUCLEOTIDE SEQUENCE [LARGE SCALE GENOMIC DNA]</scope>
</reference>
<evidence type="ECO:0000256" key="3">
    <source>
        <dbReference type="PROSITE-ProRule" id="PRU00708"/>
    </source>
</evidence>
<dbReference type="InterPro" id="IPR011990">
    <property type="entry name" value="TPR-like_helical_dom_sf"/>
</dbReference>
<feature type="repeat" description="PPR" evidence="3">
    <location>
        <begin position="550"/>
        <end position="584"/>
    </location>
</feature>
<protein>
    <recommendedName>
        <fullName evidence="6">Pentatricopeptide repeat-containing protein</fullName>
    </recommendedName>
</protein>
<accession>A0AAU9MRR2</accession>
<dbReference type="Gene3D" id="1.25.40.10">
    <property type="entry name" value="Tetratricopeptide repeat domain"/>
    <property type="match status" value="6"/>
</dbReference>
<comment type="caution">
    <text evidence="4">The sequence shown here is derived from an EMBL/GenBank/DDBJ whole genome shotgun (WGS) entry which is preliminary data.</text>
</comment>
<dbReference type="PANTHER" id="PTHR24015">
    <property type="entry name" value="OS07G0578800 PROTEIN-RELATED"/>
    <property type="match status" value="1"/>
</dbReference>
<dbReference type="FunFam" id="1.25.40.10:FF:000361">
    <property type="entry name" value="Pentatricopeptide repeat-containing protein chloroplastic"/>
    <property type="match status" value="1"/>
</dbReference>
<gene>
    <name evidence="4" type="ORF">LVIROSA_LOCUS15196</name>
</gene>
<dbReference type="InterPro" id="IPR046960">
    <property type="entry name" value="PPR_At4g14850-like_plant"/>
</dbReference>
<dbReference type="AlphaFoldDB" id="A0AAU9MRR2"/>
<sequence length="848" mass="94927">MAMMSSSPPLYVGDHHPPTPLLHSTSTNVQLIANCQLPPRQHPNHLSQKVDRLCQLKNLTGALTLLHDSPSELTETAKATGILLQACGGDKDIETGRKVHQLVWSSPHLRNNSILNTQIITMYSVCGSPSDLRFVFEQLENKNLYQWNAIINGYTRNDLCDDAILVFSQFLQTEHIPDNFTLPCVIKACVGAPNLMCGQVVHGMAVKTDLISDVFVGNALVAMYAKFGFVDDAVKVFDFMPERNLVTWNSLISGFSDNGFSQKSIHLFMEFLVAGESLTPDVATLVTLLPVCASERDVLLGKTIHSLAVKLGLYHDLTVQNALMDMYLKNRYMLEAHIVLDKIKNKNVVSWNSIIWGCSKEGEVGHTFELLRKMQMEKIKPDQVTILNVLKVCLHHSHLLKVKELHGYSIRHGIESNELVANAFITAYTKHKSSYCLGENTFNLMKNTTVSSWNTLISGSVRNGDPLKAIDLYVKMTSFGIEPDLYSISSLLLAFQELKLLNYGKQTHGFVVRKGLETDSHISNSLISFYIQCEKLVSARFVFDRLVNKNLVSWNSIIAGYSQNKQPNKALNIFRKMVFSGTQPYEIATTSVLSACSQLSALKLGKSIHSFALKKNLTRDVFVISSIIDMYAKTGSIKAARNVFERSDKNHVGLWTVLIAGYAIHGQGNESIKLFIEMKRFGMKPDHFTFIAILMACNHGGLVKEGLEFYNEMDTVHGVEPKIEHYACLIDMLGRAGRFVDAMMVVAKMPEEPDARIWSSLLSSCRIHGNMELGKEVAEKLLKLEPNKPENYVLSSNLFASLEKWDDVRMIREKMKKIGVKKEVGCSWIEVEGKVYNFLAGDNGAQEM</sequence>